<keyword evidence="16" id="KW-0368">Histidine biosynthesis</keyword>
<dbReference type="InterPro" id="IPR001348">
    <property type="entry name" value="ATP_PRibTrfase_HisG"/>
</dbReference>
<evidence type="ECO:0000256" key="2">
    <source>
        <dbReference type="ARBA" id="ARBA00004141"/>
    </source>
</evidence>
<keyword evidence="11" id="KW-0808">Transferase</keyword>
<evidence type="ECO:0000256" key="3">
    <source>
        <dbReference type="ARBA" id="ARBA00004496"/>
    </source>
</evidence>
<dbReference type="NCBIfam" id="TIGR03455">
    <property type="entry name" value="HisG_C-term"/>
    <property type="match status" value="1"/>
</dbReference>
<reference evidence="22 23" key="1">
    <citation type="submission" date="2016-07" db="EMBL/GenBank/DDBJ databases">
        <title>Pervasive Adenine N6-methylation of Active Genes in Fungi.</title>
        <authorList>
            <consortium name="DOE Joint Genome Institute"/>
            <person name="Mondo S.J."/>
            <person name="Dannebaum R.O."/>
            <person name="Kuo R.C."/>
            <person name="Labutti K."/>
            <person name="Haridas S."/>
            <person name="Kuo A."/>
            <person name="Salamov A."/>
            <person name="Ahrendt S.R."/>
            <person name="Lipzen A."/>
            <person name="Sullivan W."/>
            <person name="Andreopoulos W.B."/>
            <person name="Clum A."/>
            <person name="Lindquist E."/>
            <person name="Daum C."/>
            <person name="Ramamoorthy G.K."/>
            <person name="Gryganskyi A."/>
            <person name="Culley D."/>
            <person name="Magnuson J.K."/>
            <person name="James T.Y."/>
            <person name="O'Malley M.A."/>
            <person name="Stajich J.E."/>
            <person name="Spatafora J.W."/>
            <person name="Visel A."/>
            <person name="Grigoriev I.V."/>
        </authorList>
    </citation>
    <scope>NUCLEOTIDE SEQUENCE [LARGE SCALE GENOMIC DNA]</scope>
    <source>
        <strain evidence="22 23">NRRL 1336</strain>
    </source>
</reference>
<evidence type="ECO:0000256" key="5">
    <source>
        <dbReference type="ARBA" id="ARBA00009372"/>
    </source>
</evidence>
<evidence type="ECO:0000313" key="22">
    <source>
        <dbReference type="EMBL" id="ORZ25538.1"/>
    </source>
</evidence>
<dbReference type="InterPro" id="IPR023395">
    <property type="entry name" value="MCP_dom_sf"/>
</dbReference>
<dbReference type="PROSITE" id="PS50920">
    <property type="entry name" value="SOLCAR"/>
    <property type="match status" value="2"/>
</dbReference>
<dbReference type="GO" id="GO:0000105">
    <property type="term" value="P:L-histidine biosynthetic process"/>
    <property type="evidence" value="ECO:0007669"/>
    <property type="project" value="UniProtKB-UniPathway"/>
</dbReference>
<dbReference type="Gene3D" id="3.40.190.10">
    <property type="entry name" value="Periplasmic binding protein-like II"/>
    <property type="match status" value="2"/>
</dbReference>
<gene>
    <name evidence="22" type="ORF">BCR42DRAFT_316496</name>
</gene>
<dbReference type="PANTHER" id="PTHR21403:SF8">
    <property type="entry name" value="ATP PHOSPHORIBOSYLTRANSFERASE"/>
    <property type="match status" value="1"/>
</dbReference>
<evidence type="ECO:0000256" key="18">
    <source>
        <dbReference type="PROSITE-ProRule" id="PRU00282"/>
    </source>
</evidence>
<keyword evidence="19" id="KW-0813">Transport</keyword>
<dbReference type="InterPro" id="IPR013820">
    <property type="entry name" value="ATP_PRibTrfase_cat"/>
</dbReference>
<proteinExistence type="inferred from homology"/>
<dbReference type="Pfam" id="PF01634">
    <property type="entry name" value="HisG"/>
    <property type="match status" value="1"/>
</dbReference>
<evidence type="ECO:0000256" key="16">
    <source>
        <dbReference type="ARBA" id="ARBA00023102"/>
    </source>
</evidence>
<evidence type="ECO:0000256" key="6">
    <source>
        <dbReference type="ARBA" id="ARBA00011946"/>
    </source>
</evidence>
<comment type="similarity">
    <text evidence="19">Belongs to the mitochondrial carrier (TC 2.A.29) family.</text>
</comment>
<dbReference type="PROSITE" id="PS01316">
    <property type="entry name" value="ATP_P_PHORIBOSYLTR"/>
    <property type="match status" value="1"/>
</dbReference>
<dbReference type="Gene3D" id="3.30.70.120">
    <property type="match status" value="1"/>
</dbReference>
<keyword evidence="8" id="KW-0963">Cytoplasm</keyword>
<dbReference type="GO" id="GO:0005737">
    <property type="term" value="C:cytoplasm"/>
    <property type="evidence" value="ECO:0007669"/>
    <property type="project" value="UniProtKB-SubCell"/>
</dbReference>
<dbReference type="FunFam" id="3.30.70.120:FF:000003">
    <property type="entry name" value="ATP phosphoribosyltransferase"/>
    <property type="match status" value="1"/>
</dbReference>
<dbReference type="GO" id="GO:0003879">
    <property type="term" value="F:ATP phosphoribosyltransferase activity"/>
    <property type="evidence" value="ECO:0007669"/>
    <property type="project" value="UniProtKB-EC"/>
</dbReference>
<evidence type="ECO:0000256" key="15">
    <source>
        <dbReference type="ARBA" id="ARBA00022989"/>
    </source>
</evidence>
<evidence type="ECO:0000256" key="19">
    <source>
        <dbReference type="RuleBase" id="RU000488"/>
    </source>
</evidence>
<evidence type="ECO:0000256" key="10">
    <source>
        <dbReference type="ARBA" id="ARBA00022676"/>
    </source>
</evidence>
<dbReference type="InterPro" id="IPR020621">
    <property type="entry name" value="ATP-PRT_HisG_long"/>
</dbReference>
<evidence type="ECO:0000259" key="21">
    <source>
        <dbReference type="Pfam" id="PF08029"/>
    </source>
</evidence>
<dbReference type="EC" id="2.4.2.17" evidence="6"/>
<dbReference type="InterPro" id="IPR011322">
    <property type="entry name" value="N-reg_PII-like_a/b"/>
</dbReference>
<dbReference type="GO" id="GO:0000287">
    <property type="term" value="F:magnesium ion binding"/>
    <property type="evidence" value="ECO:0007669"/>
    <property type="project" value="InterPro"/>
</dbReference>
<evidence type="ECO:0000256" key="14">
    <source>
        <dbReference type="ARBA" id="ARBA00022840"/>
    </source>
</evidence>
<evidence type="ECO:0000256" key="17">
    <source>
        <dbReference type="ARBA" id="ARBA00023136"/>
    </source>
</evidence>
<dbReference type="InterPro" id="IPR018108">
    <property type="entry name" value="MCP_transmembrane"/>
</dbReference>
<keyword evidence="10" id="KW-0328">Glycosyltransferase</keyword>
<dbReference type="NCBIfam" id="TIGR00070">
    <property type="entry name" value="hisG"/>
    <property type="match status" value="1"/>
</dbReference>
<evidence type="ECO:0000256" key="13">
    <source>
        <dbReference type="ARBA" id="ARBA00022741"/>
    </source>
</evidence>
<evidence type="ECO:0000256" key="12">
    <source>
        <dbReference type="ARBA" id="ARBA00022692"/>
    </source>
</evidence>
<comment type="subcellular location">
    <subcellularLocation>
        <location evidence="3">Cytoplasm</location>
    </subcellularLocation>
    <subcellularLocation>
        <location evidence="2">Membrane</location>
        <topology evidence="2">Multi-pass membrane protein</topology>
    </subcellularLocation>
</comment>
<dbReference type="SUPFAM" id="SSF103506">
    <property type="entry name" value="Mitochondrial carrier"/>
    <property type="match status" value="1"/>
</dbReference>
<organism evidence="22 23">
    <name type="scientific">Absidia repens</name>
    <dbReference type="NCBI Taxonomy" id="90262"/>
    <lineage>
        <taxon>Eukaryota</taxon>
        <taxon>Fungi</taxon>
        <taxon>Fungi incertae sedis</taxon>
        <taxon>Mucoromycota</taxon>
        <taxon>Mucoromycotina</taxon>
        <taxon>Mucoromycetes</taxon>
        <taxon>Mucorales</taxon>
        <taxon>Cunninghamellaceae</taxon>
        <taxon>Absidia</taxon>
    </lineage>
</organism>
<evidence type="ECO:0000256" key="9">
    <source>
        <dbReference type="ARBA" id="ARBA00022605"/>
    </source>
</evidence>
<accession>A0A1X2J155</accession>
<dbReference type="CDD" id="cd13592">
    <property type="entry name" value="PBP2_HisGL2"/>
    <property type="match status" value="1"/>
</dbReference>
<dbReference type="Pfam" id="PF00153">
    <property type="entry name" value="Mito_carr"/>
    <property type="match status" value="2"/>
</dbReference>
<dbReference type="InterPro" id="IPR015867">
    <property type="entry name" value="N-reg_PII/ATP_PRibTrfase_C"/>
</dbReference>
<dbReference type="Pfam" id="PF08029">
    <property type="entry name" value="HisG_C"/>
    <property type="match status" value="1"/>
</dbReference>
<dbReference type="SUPFAM" id="SSF54913">
    <property type="entry name" value="GlnB-like"/>
    <property type="match status" value="1"/>
</dbReference>
<dbReference type="HAMAP" id="MF_00079">
    <property type="entry name" value="HisG_Long"/>
    <property type="match status" value="1"/>
</dbReference>
<keyword evidence="23" id="KW-1185">Reference proteome</keyword>
<comment type="catalytic activity">
    <reaction evidence="1">
        <text>1-(5-phospho-beta-D-ribosyl)-ATP + diphosphate = 5-phospho-alpha-D-ribose 1-diphosphate + ATP</text>
        <dbReference type="Rhea" id="RHEA:18473"/>
        <dbReference type="ChEBI" id="CHEBI:30616"/>
        <dbReference type="ChEBI" id="CHEBI:33019"/>
        <dbReference type="ChEBI" id="CHEBI:58017"/>
        <dbReference type="ChEBI" id="CHEBI:73183"/>
        <dbReference type="EC" id="2.4.2.17"/>
    </reaction>
</comment>
<dbReference type="STRING" id="90262.A0A1X2J155"/>
<dbReference type="EMBL" id="MCGE01000001">
    <property type="protein sequence ID" value="ORZ25538.1"/>
    <property type="molecule type" value="Genomic_DNA"/>
</dbReference>
<dbReference type="SUPFAM" id="SSF53850">
    <property type="entry name" value="Periplasmic binding protein-like II"/>
    <property type="match status" value="1"/>
</dbReference>
<comment type="pathway">
    <text evidence="4">Amino-acid biosynthesis; L-histidine biosynthesis; L-histidine from 5-phospho-alpha-D-ribose 1-diphosphate: step 1/9.</text>
</comment>
<evidence type="ECO:0000256" key="8">
    <source>
        <dbReference type="ARBA" id="ARBA00022490"/>
    </source>
</evidence>
<dbReference type="Gene3D" id="1.50.40.10">
    <property type="entry name" value="Mitochondrial carrier domain"/>
    <property type="match status" value="1"/>
</dbReference>
<protein>
    <recommendedName>
        <fullName evidence="7">ATP phosphoribosyltransferase</fullName>
        <ecNumber evidence="6">2.4.2.17</ecNumber>
    </recommendedName>
</protein>
<dbReference type="GO" id="GO:0016020">
    <property type="term" value="C:membrane"/>
    <property type="evidence" value="ECO:0007669"/>
    <property type="project" value="UniProtKB-SubCell"/>
</dbReference>
<dbReference type="OrthoDB" id="2574at2759"/>
<keyword evidence="17 18" id="KW-0472">Membrane</keyword>
<keyword evidence="12 18" id="KW-0812">Transmembrane</keyword>
<evidence type="ECO:0000256" key="11">
    <source>
        <dbReference type="ARBA" id="ARBA00022679"/>
    </source>
</evidence>
<evidence type="ECO:0000313" key="23">
    <source>
        <dbReference type="Proteomes" id="UP000193560"/>
    </source>
</evidence>
<feature type="domain" description="ATP phosphoribosyltransferase catalytic" evidence="20">
    <location>
        <begin position="235"/>
        <end position="393"/>
    </location>
</feature>
<comment type="caution">
    <text evidence="22">The sequence shown here is derived from an EMBL/GenBank/DDBJ whole genome shotgun (WGS) entry which is preliminary data.</text>
</comment>
<keyword evidence="14" id="KW-0067">ATP-binding</keyword>
<dbReference type="FunFam" id="3.40.190.10:FF:000123">
    <property type="entry name" value="HIS1p ATP phosphoribosyltransferase"/>
    <property type="match status" value="1"/>
</dbReference>
<evidence type="ECO:0000256" key="4">
    <source>
        <dbReference type="ARBA" id="ARBA00004667"/>
    </source>
</evidence>
<evidence type="ECO:0000256" key="1">
    <source>
        <dbReference type="ARBA" id="ARBA00000915"/>
    </source>
</evidence>
<keyword evidence="15" id="KW-1133">Transmembrane helix</keyword>
<dbReference type="Proteomes" id="UP000193560">
    <property type="component" value="Unassembled WGS sequence"/>
</dbReference>
<feature type="domain" description="Histidine biosynthesis HisG C-terminal" evidence="21">
    <location>
        <begin position="397"/>
        <end position="467"/>
    </location>
</feature>
<keyword evidence="13" id="KW-0547">Nucleotide-binding</keyword>
<comment type="similarity">
    <text evidence="5">Belongs to the ATP phosphoribosyltransferase family.</text>
</comment>
<feature type="repeat" description="Solcar" evidence="18">
    <location>
        <begin position="95"/>
        <end position="183"/>
    </location>
</feature>
<dbReference type="InterPro" id="IPR013115">
    <property type="entry name" value="HisG_C"/>
</dbReference>
<keyword evidence="9" id="KW-0028">Amino-acid biosynthesis</keyword>
<evidence type="ECO:0000259" key="20">
    <source>
        <dbReference type="Pfam" id="PF01634"/>
    </source>
</evidence>
<feature type="repeat" description="Solcar" evidence="18">
    <location>
        <begin position="1"/>
        <end position="78"/>
    </location>
</feature>
<dbReference type="InterPro" id="IPR018198">
    <property type="entry name" value="ATP_PRibTrfase_CS"/>
</dbReference>
<dbReference type="GO" id="GO:0005524">
    <property type="term" value="F:ATP binding"/>
    <property type="evidence" value="ECO:0007669"/>
    <property type="project" value="UniProtKB-KW"/>
</dbReference>
<evidence type="ECO:0000256" key="7">
    <source>
        <dbReference type="ARBA" id="ARBA00020998"/>
    </source>
</evidence>
<name>A0A1X2J155_9FUNG</name>
<dbReference type="AlphaFoldDB" id="A0A1X2J155"/>
<dbReference type="PANTHER" id="PTHR21403">
    <property type="entry name" value="ATP PHOSPHORIBOSYLTRANSFERASE ATP-PRTASE"/>
    <property type="match status" value="1"/>
</dbReference>
<dbReference type="UniPathway" id="UPA00031">
    <property type="reaction ID" value="UER00006"/>
</dbReference>
<sequence length="473" mass="52018">MASGITKLVVGHPFDTVKVRLQTSSAAEGRFKGPLDCLVKTVRLEGPLALYRGCTPPLVGIMDWVITNNAFPELVFCFWGSYDIFVRNLKRYGLSDGSVSFLAGGLSATVFWMGSYPTDLVKNTYMTQPDVHPRRYPTATCVMKHIYQTAGLQGFYRGFLPSFLRAFPTNAAAVFMFETTMHLDNRLLFAVPKKGRLYEQCMQLLQGSDIHFNRRSRQDIALSTNLPVALIFLPAADIPKYVAEGNVDLGITGQDMVEENEVKDKITQLMELGFGQCRLCVQVPVSGSSQTLESLCGKRIVTSFDAFARKVFEPLDAKFGKKTTINYVSGSVEAACALGLADGIIDLVESGETMRAAGLHDIHTLMTTESVLIGNKNSQHQDLITKLTSRIRGVITASKYVLCTFNVERQHLPEAVKITPGRQGPTISSLDSHEGWVSVSAMIEKKRKGDIMDALSDVGATDILVMGFTNCRV</sequence>